<feature type="compositionally biased region" description="Polar residues" evidence="1">
    <location>
        <begin position="222"/>
        <end position="246"/>
    </location>
</feature>
<name>A0A5B7FFI9_PORTR</name>
<sequence>MFAFAKYVDIPSGLVSGLNVTCLSRAPFPLTLSRPGPLLLCDLRSTATPRPPITKVQRHHPHTPYPDLLAPRRPDTLLNPSSHASLTSDTTLTRLLASRSPSGGPLIIEKSEGTTGTASTSTLSSRLHFLLLRLYHAFENHQFTYLTATTTTTFNLTNNTTTTTTTIKLTTTTTTTTAPTTTTTIRLTTTTTTTTTISLTTTTTTTISLTTIATTTTIISHHNVSPPQDHNSTPPLASSPLSHQYSPLNHHHNTTPTLPLTLISLSHYFLSPPSIPIHRPQQLLLHLLFLLSLSSSTTITTVAATERATNKSQ</sequence>
<keyword evidence="3" id="KW-1185">Reference proteome</keyword>
<evidence type="ECO:0000313" key="2">
    <source>
        <dbReference type="EMBL" id="MPC44126.1"/>
    </source>
</evidence>
<feature type="region of interest" description="Disordered" evidence="1">
    <location>
        <begin position="101"/>
        <end position="120"/>
    </location>
</feature>
<evidence type="ECO:0000256" key="1">
    <source>
        <dbReference type="SAM" id="MobiDB-lite"/>
    </source>
</evidence>
<gene>
    <name evidence="2" type="ORF">E2C01_037790</name>
</gene>
<dbReference type="EMBL" id="VSRR010006137">
    <property type="protein sequence ID" value="MPC44126.1"/>
    <property type="molecule type" value="Genomic_DNA"/>
</dbReference>
<proteinExistence type="predicted"/>
<evidence type="ECO:0000313" key="3">
    <source>
        <dbReference type="Proteomes" id="UP000324222"/>
    </source>
</evidence>
<comment type="caution">
    <text evidence="2">The sequence shown here is derived from an EMBL/GenBank/DDBJ whole genome shotgun (WGS) entry which is preliminary data.</text>
</comment>
<dbReference type="Proteomes" id="UP000324222">
    <property type="component" value="Unassembled WGS sequence"/>
</dbReference>
<organism evidence="2 3">
    <name type="scientific">Portunus trituberculatus</name>
    <name type="common">Swimming crab</name>
    <name type="synonym">Neptunus trituberculatus</name>
    <dbReference type="NCBI Taxonomy" id="210409"/>
    <lineage>
        <taxon>Eukaryota</taxon>
        <taxon>Metazoa</taxon>
        <taxon>Ecdysozoa</taxon>
        <taxon>Arthropoda</taxon>
        <taxon>Crustacea</taxon>
        <taxon>Multicrustacea</taxon>
        <taxon>Malacostraca</taxon>
        <taxon>Eumalacostraca</taxon>
        <taxon>Eucarida</taxon>
        <taxon>Decapoda</taxon>
        <taxon>Pleocyemata</taxon>
        <taxon>Brachyura</taxon>
        <taxon>Eubrachyura</taxon>
        <taxon>Portunoidea</taxon>
        <taxon>Portunidae</taxon>
        <taxon>Portuninae</taxon>
        <taxon>Portunus</taxon>
    </lineage>
</organism>
<accession>A0A5B7FFI9</accession>
<reference evidence="2 3" key="1">
    <citation type="submission" date="2019-05" db="EMBL/GenBank/DDBJ databases">
        <title>Another draft genome of Portunus trituberculatus and its Hox gene families provides insights of decapod evolution.</title>
        <authorList>
            <person name="Jeong J.-H."/>
            <person name="Song I."/>
            <person name="Kim S."/>
            <person name="Choi T."/>
            <person name="Kim D."/>
            <person name="Ryu S."/>
            <person name="Kim W."/>
        </authorList>
    </citation>
    <scope>NUCLEOTIDE SEQUENCE [LARGE SCALE GENOMIC DNA]</scope>
    <source>
        <tissue evidence="2">Muscle</tissue>
    </source>
</reference>
<feature type="region of interest" description="Disordered" evidence="1">
    <location>
        <begin position="221"/>
        <end position="252"/>
    </location>
</feature>
<protein>
    <submittedName>
        <fullName evidence="2">Uncharacterized protein</fullName>
    </submittedName>
</protein>
<dbReference type="AlphaFoldDB" id="A0A5B7FFI9"/>
<feature type="region of interest" description="Disordered" evidence="1">
    <location>
        <begin position="50"/>
        <end position="72"/>
    </location>
</feature>